<comment type="caution">
    <text evidence="2">The sequence shown here is derived from an EMBL/GenBank/DDBJ whole genome shotgun (WGS) entry which is preliminary data.</text>
</comment>
<evidence type="ECO:0000256" key="1">
    <source>
        <dbReference type="SAM" id="Phobius"/>
    </source>
</evidence>
<accession>A0A8J7ZBW6</accession>
<dbReference type="EMBL" id="WVIE01000025">
    <property type="protein sequence ID" value="NDJ19125.1"/>
    <property type="molecule type" value="Genomic_DNA"/>
</dbReference>
<gene>
    <name evidence="2" type="ORF">GS601_17835</name>
</gene>
<name>A0A8J7ZBW6_9CYAN</name>
<feature type="transmembrane region" description="Helical" evidence="1">
    <location>
        <begin position="62"/>
        <end position="82"/>
    </location>
</feature>
<reference evidence="2" key="1">
    <citation type="submission" date="2019-12" db="EMBL/GenBank/DDBJ databases">
        <title>High-Quality draft genome sequences of three cyanobacteria isolated from the limestone walls of the Old Cathedral of Coimbra.</title>
        <authorList>
            <person name="Tiago I."/>
            <person name="Soares F."/>
            <person name="Portugal A."/>
        </authorList>
    </citation>
    <scope>NUCLEOTIDE SEQUENCE</scope>
    <source>
        <strain evidence="2">A</strain>
    </source>
</reference>
<dbReference type="RefSeq" id="WP_162424652.1">
    <property type="nucleotide sequence ID" value="NZ_WVIE01000025.1"/>
</dbReference>
<feature type="transmembrane region" description="Helical" evidence="1">
    <location>
        <begin position="189"/>
        <end position="206"/>
    </location>
</feature>
<sequence length="228" mass="26141">MITTFLSQAWYVLLHSAPWMGWNLFLAVVPLILSVLLFRQTQFRASTLTLPPIGLQTRHRSLLWWLGVVVFVAFLPNAPYILTDIIHFITNVQAADSVWFVTLFLIPLYVLFIAAGFEAYVLSLINLGAYLNQRGLARWILLFEMVLHALSAIGIYLGRFLRYNSWDLVTRLDEILRVIVDDLLGSRPILVMLLIFLIVAGLYALVKPLHLAVFRHPRSRVARHYAID</sequence>
<protein>
    <submittedName>
        <fullName evidence="2">DUF1361 domain-containing protein</fullName>
    </submittedName>
</protein>
<keyword evidence="3" id="KW-1185">Reference proteome</keyword>
<evidence type="ECO:0000313" key="2">
    <source>
        <dbReference type="EMBL" id="NDJ19125.1"/>
    </source>
</evidence>
<dbReference type="InterPro" id="IPR009793">
    <property type="entry name" value="DUF1361"/>
</dbReference>
<feature type="transmembrane region" description="Helical" evidence="1">
    <location>
        <begin position="139"/>
        <end position="158"/>
    </location>
</feature>
<evidence type="ECO:0000313" key="3">
    <source>
        <dbReference type="Proteomes" id="UP000646053"/>
    </source>
</evidence>
<dbReference type="Pfam" id="PF07099">
    <property type="entry name" value="DUF1361"/>
    <property type="match status" value="1"/>
</dbReference>
<keyword evidence="1" id="KW-1133">Transmembrane helix</keyword>
<keyword evidence="1" id="KW-0472">Membrane</keyword>
<feature type="transmembrane region" description="Helical" evidence="1">
    <location>
        <begin position="102"/>
        <end position="127"/>
    </location>
</feature>
<feature type="transmembrane region" description="Helical" evidence="1">
    <location>
        <begin position="20"/>
        <end position="38"/>
    </location>
</feature>
<proteinExistence type="predicted"/>
<organism evidence="2 3">
    <name type="scientific">Myxacorys almedinensis A</name>
    <dbReference type="NCBI Taxonomy" id="2690445"/>
    <lineage>
        <taxon>Bacteria</taxon>
        <taxon>Bacillati</taxon>
        <taxon>Cyanobacteriota</taxon>
        <taxon>Cyanophyceae</taxon>
        <taxon>Leptolyngbyales</taxon>
        <taxon>Leptolyngbyaceae</taxon>
        <taxon>Myxacorys</taxon>
        <taxon>Myxacorys almedinensis</taxon>
    </lineage>
</organism>
<dbReference type="AlphaFoldDB" id="A0A8J7ZBW6"/>
<dbReference type="Proteomes" id="UP000646053">
    <property type="component" value="Unassembled WGS sequence"/>
</dbReference>
<keyword evidence="1" id="KW-0812">Transmembrane</keyword>